<evidence type="ECO:0000256" key="3">
    <source>
        <dbReference type="ARBA" id="ARBA00022598"/>
    </source>
</evidence>
<evidence type="ECO:0000256" key="1">
    <source>
        <dbReference type="ARBA" id="ARBA00005594"/>
    </source>
</evidence>
<dbReference type="HOGENOM" id="CLU_1981755_0_0_1"/>
<keyword evidence="4" id="KW-0547">Nucleotide-binding</keyword>
<dbReference type="InterPro" id="IPR002303">
    <property type="entry name" value="Valyl-tRNA_ligase"/>
</dbReference>
<dbReference type="GO" id="GO:0002161">
    <property type="term" value="F:aminoacyl-tRNA deacylase activity"/>
    <property type="evidence" value="ECO:0007669"/>
    <property type="project" value="InterPro"/>
</dbReference>
<dbReference type="PANTHER" id="PTHR11946:SF109">
    <property type="entry name" value="VALINE--TRNA LIGASE"/>
    <property type="match status" value="1"/>
</dbReference>
<protein>
    <recommendedName>
        <fullName evidence="2">valine--tRNA ligase</fullName>
        <ecNumber evidence="2">6.1.1.9</ecNumber>
    </recommendedName>
    <alternativeName>
        <fullName evidence="8">Valyl-tRNA synthetase</fullName>
    </alternativeName>
</protein>
<keyword evidence="11" id="KW-1185">Reference proteome</keyword>
<keyword evidence="5" id="KW-0067">ATP-binding</keyword>
<evidence type="ECO:0000256" key="8">
    <source>
        <dbReference type="ARBA" id="ARBA00029936"/>
    </source>
</evidence>
<dbReference type="EC" id="6.1.1.9" evidence="2"/>
<comment type="similarity">
    <text evidence="1">Belongs to the class-I aminoacyl-tRNA synthetase family.</text>
</comment>
<dbReference type="SUPFAM" id="SSF50677">
    <property type="entry name" value="ValRS/IleRS/LeuRS editing domain"/>
    <property type="match status" value="1"/>
</dbReference>
<keyword evidence="6" id="KW-0648">Protein biosynthesis</keyword>
<dbReference type="EMBL" id="KL142419">
    <property type="protein sequence ID" value="KDR66903.1"/>
    <property type="molecule type" value="Genomic_DNA"/>
</dbReference>
<comment type="catalytic activity">
    <reaction evidence="9">
        <text>tRNA(Val) + L-valine + ATP = L-valyl-tRNA(Val) + AMP + diphosphate</text>
        <dbReference type="Rhea" id="RHEA:10704"/>
        <dbReference type="Rhea" id="RHEA-COMP:9672"/>
        <dbReference type="Rhea" id="RHEA-COMP:9708"/>
        <dbReference type="ChEBI" id="CHEBI:30616"/>
        <dbReference type="ChEBI" id="CHEBI:33019"/>
        <dbReference type="ChEBI" id="CHEBI:57762"/>
        <dbReference type="ChEBI" id="CHEBI:78442"/>
        <dbReference type="ChEBI" id="CHEBI:78537"/>
        <dbReference type="ChEBI" id="CHEBI:456215"/>
        <dbReference type="EC" id="6.1.1.9"/>
    </reaction>
</comment>
<sequence>MARISTTSRRVHVISDFIIVDTEFGTGAVKITLVHDPNDYDIGSKHGLEFVNVRHDDGTMNVDAGPKFEGGYKDFYQQMSQCSSSLTSTNYPSPYQPCSTCLNPENDSEVLFTSRLSPLRLMLGPQ</sequence>
<dbReference type="Proteomes" id="UP000027222">
    <property type="component" value="Unassembled WGS sequence"/>
</dbReference>
<dbReference type="GO" id="GO:0006438">
    <property type="term" value="P:valyl-tRNA aminoacylation"/>
    <property type="evidence" value="ECO:0007669"/>
    <property type="project" value="InterPro"/>
</dbReference>
<evidence type="ECO:0000313" key="10">
    <source>
        <dbReference type="EMBL" id="KDR66903.1"/>
    </source>
</evidence>
<organism evidence="10 11">
    <name type="scientific">Galerina marginata (strain CBS 339.88)</name>
    <dbReference type="NCBI Taxonomy" id="685588"/>
    <lineage>
        <taxon>Eukaryota</taxon>
        <taxon>Fungi</taxon>
        <taxon>Dikarya</taxon>
        <taxon>Basidiomycota</taxon>
        <taxon>Agaricomycotina</taxon>
        <taxon>Agaricomycetes</taxon>
        <taxon>Agaricomycetidae</taxon>
        <taxon>Agaricales</taxon>
        <taxon>Agaricineae</taxon>
        <taxon>Strophariaceae</taxon>
        <taxon>Galerina</taxon>
    </lineage>
</organism>
<evidence type="ECO:0000256" key="6">
    <source>
        <dbReference type="ARBA" id="ARBA00022917"/>
    </source>
</evidence>
<dbReference type="OrthoDB" id="629407at2759"/>
<evidence type="ECO:0000256" key="7">
    <source>
        <dbReference type="ARBA" id="ARBA00023146"/>
    </source>
</evidence>
<dbReference type="InterPro" id="IPR009008">
    <property type="entry name" value="Val/Leu/Ile-tRNA-synth_edit"/>
</dbReference>
<name>A0A067SJH5_GALM3</name>
<accession>A0A067SJH5</accession>
<evidence type="ECO:0000256" key="5">
    <source>
        <dbReference type="ARBA" id="ARBA00022840"/>
    </source>
</evidence>
<keyword evidence="7" id="KW-0030">Aminoacyl-tRNA synthetase</keyword>
<evidence type="ECO:0000256" key="9">
    <source>
        <dbReference type="ARBA" id="ARBA00047552"/>
    </source>
</evidence>
<evidence type="ECO:0000256" key="2">
    <source>
        <dbReference type="ARBA" id="ARBA00013169"/>
    </source>
</evidence>
<gene>
    <name evidence="10" type="ORF">GALMADRAFT_283723</name>
</gene>
<dbReference type="GO" id="GO:0005524">
    <property type="term" value="F:ATP binding"/>
    <property type="evidence" value="ECO:0007669"/>
    <property type="project" value="UniProtKB-KW"/>
</dbReference>
<evidence type="ECO:0000256" key="4">
    <source>
        <dbReference type="ARBA" id="ARBA00022741"/>
    </source>
</evidence>
<dbReference type="PANTHER" id="PTHR11946">
    <property type="entry name" value="VALYL-TRNA SYNTHETASES"/>
    <property type="match status" value="1"/>
</dbReference>
<dbReference type="GO" id="GO:0005829">
    <property type="term" value="C:cytosol"/>
    <property type="evidence" value="ECO:0007669"/>
    <property type="project" value="TreeGrafter"/>
</dbReference>
<dbReference type="GO" id="GO:0004832">
    <property type="term" value="F:valine-tRNA ligase activity"/>
    <property type="evidence" value="ECO:0007669"/>
    <property type="project" value="UniProtKB-EC"/>
</dbReference>
<evidence type="ECO:0000313" key="11">
    <source>
        <dbReference type="Proteomes" id="UP000027222"/>
    </source>
</evidence>
<dbReference type="Gene3D" id="3.90.740.10">
    <property type="entry name" value="Valyl/Leucyl/Isoleucyl-tRNA synthetase, editing domain"/>
    <property type="match status" value="1"/>
</dbReference>
<keyword evidence="3" id="KW-0436">Ligase</keyword>
<dbReference type="STRING" id="685588.A0A067SJH5"/>
<reference evidence="11" key="1">
    <citation type="journal article" date="2014" name="Proc. Natl. Acad. Sci. U.S.A.">
        <title>Extensive sampling of basidiomycete genomes demonstrates inadequacy of the white-rot/brown-rot paradigm for wood decay fungi.</title>
        <authorList>
            <person name="Riley R."/>
            <person name="Salamov A.A."/>
            <person name="Brown D.W."/>
            <person name="Nagy L.G."/>
            <person name="Floudas D."/>
            <person name="Held B.W."/>
            <person name="Levasseur A."/>
            <person name="Lombard V."/>
            <person name="Morin E."/>
            <person name="Otillar R."/>
            <person name="Lindquist E.A."/>
            <person name="Sun H."/>
            <person name="LaButti K.M."/>
            <person name="Schmutz J."/>
            <person name="Jabbour D."/>
            <person name="Luo H."/>
            <person name="Baker S.E."/>
            <person name="Pisabarro A.G."/>
            <person name="Walton J.D."/>
            <person name="Blanchette R.A."/>
            <person name="Henrissat B."/>
            <person name="Martin F."/>
            <person name="Cullen D."/>
            <person name="Hibbett D.S."/>
            <person name="Grigoriev I.V."/>
        </authorList>
    </citation>
    <scope>NUCLEOTIDE SEQUENCE [LARGE SCALE GENOMIC DNA]</scope>
    <source>
        <strain evidence="11">CBS 339.88</strain>
    </source>
</reference>
<dbReference type="AlphaFoldDB" id="A0A067SJH5"/>
<proteinExistence type="inferred from homology"/>